<dbReference type="InterPro" id="IPR036390">
    <property type="entry name" value="WH_DNA-bd_sf"/>
</dbReference>
<dbReference type="Gene3D" id="1.10.10.10">
    <property type="entry name" value="Winged helix-like DNA-binding domain superfamily/Winged helix DNA-binding domain"/>
    <property type="match status" value="1"/>
</dbReference>
<feature type="domain" description="HTH marR-type" evidence="4">
    <location>
        <begin position="32"/>
        <end position="90"/>
    </location>
</feature>
<dbReference type="GO" id="GO:0003677">
    <property type="term" value="F:DNA binding"/>
    <property type="evidence" value="ECO:0007669"/>
    <property type="project" value="UniProtKB-KW"/>
</dbReference>
<organism evidence="5 6">
    <name type="scientific">Nocardiopsis aegyptia</name>
    <dbReference type="NCBI Taxonomy" id="220378"/>
    <lineage>
        <taxon>Bacteria</taxon>
        <taxon>Bacillati</taxon>
        <taxon>Actinomycetota</taxon>
        <taxon>Actinomycetes</taxon>
        <taxon>Streptosporangiales</taxon>
        <taxon>Nocardiopsidaceae</taxon>
        <taxon>Nocardiopsis</taxon>
    </lineage>
</organism>
<evidence type="ECO:0000313" key="6">
    <source>
        <dbReference type="Proteomes" id="UP000572051"/>
    </source>
</evidence>
<proteinExistence type="predicted"/>
<protein>
    <submittedName>
        <fullName evidence="5">DNA-binding transcriptional regulator GbsR (MarR family)</fullName>
    </submittedName>
</protein>
<evidence type="ECO:0000259" key="4">
    <source>
        <dbReference type="Pfam" id="PF12802"/>
    </source>
</evidence>
<sequence>MSETSQPQSPQAEQDFRADFVRRFAEFWQSQGRPRAEGRIVGFLLVADRDAVSAEEVAEGAGVSRGSVSESVRRLRGLGFVTLVEAPDRRSRLITMDEDVWGGFLRNERGYLRDQRDLARSALERLPDLGASARTRLRNMHDYMAWLDDYHDTLLTHWEEYKARRD</sequence>
<comment type="caution">
    <text evidence="5">The sequence shown here is derived from an EMBL/GenBank/DDBJ whole genome shotgun (WGS) entry which is preliminary data.</text>
</comment>
<dbReference type="InterPro" id="IPR052362">
    <property type="entry name" value="HTH-GbsR_regulator"/>
</dbReference>
<keyword evidence="1" id="KW-0805">Transcription regulation</keyword>
<evidence type="ECO:0000256" key="1">
    <source>
        <dbReference type="ARBA" id="ARBA00023015"/>
    </source>
</evidence>
<dbReference type="GO" id="GO:0003700">
    <property type="term" value="F:DNA-binding transcription factor activity"/>
    <property type="evidence" value="ECO:0007669"/>
    <property type="project" value="InterPro"/>
</dbReference>
<dbReference type="InterPro" id="IPR000835">
    <property type="entry name" value="HTH_MarR-typ"/>
</dbReference>
<keyword evidence="6" id="KW-1185">Reference proteome</keyword>
<dbReference type="PANTHER" id="PTHR38465:SF2">
    <property type="entry name" value="HTH-TYPE TRANSCRIPTIONAL REGULATOR MMPR5"/>
    <property type="match status" value="1"/>
</dbReference>
<dbReference type="EMBL" id="JACCFS010000001">
    <property type="protein sequence ID" value="NYJ37455.1"/>
    <property type="molecule type" value="Genomic_DNA"/>
</dbReference>
<reference evidence="5 6" key="1">
    <citation type="submission" date="2020-07" db="EMBL/GenBank/DDBJ databases">
        <title>Sequencing the genomes of 1000 actinobacteria strains.</title>
        <authorList>
            <person name="Klenk H.-P."/>
        </authorList>
    </citation>
    <scope>NUCLEOTIDE SEQUENCE [LARGE SCALE GENOMIC DNA]</scope>
    <source>
        <strain evidence="5 6">DSM 44442</strain>
    </source>
</reference>
<gene>
    <name evidence="5" type="ORF">HNR10_005336</name>
</gene>
<keyword evidence="3" id="KW-0804">Transcription</keyword>
<dbReference type="Pfam" id="PF12802">
    <property type="entry name" value="MarR_2"/>
    <property type="match status" value="1"/>
</dbReference>
<dbReference type="AlphaFoldDB" id="A0A7Z0JDG7"/>
<name>A0A7Z0JDG7_9ACTN</name>
<dbReference type="RefSeq" id="WP_179828187.1">
    <property type="nucleotide sequence ID" value="NZ_JACCFS010000001.1"/>
</dbReference>
<dbReference type="InterPro" id="IPR036388">
    <property type="entry name" value="WH-like_DNA-bd_sf"/>
</dbReference>
<dbReference type="PANTHER" id="PTHR38465">
    <property type="entry name" value="HTH-TYPE TRANSCRIPTIONAL REGULATOR MJ1563-RELATED"/>
    <property type="match status" value="1"/>
</dbReference>
<evidence type="ECO:0000256" key="3">
    <source>
        <dbReference type="ARBA" id="ARBA00023163"/>
    </source>
</evidence>
<keyword evidence="2 5" id="KW-0238">DNA-binding</keyword>
<accession>A0A7Z0JDG7</accession>
<evidence type="ECO:0000256" key="2">
    <source>
        <dbReference type="ARBA" id="ARBA00023125"/>
    </source>
</evidence>
<evidence type="ECO:0000313" key="5">
    <source>
        <dbReference type="EMBL" id="NYJ37455.1"/>
    </source>
</evidence>
<dbReference type="SUPFAM" id="SSF46785">
    <property type="entry name" value="Winged helix' DNA-binding domain"/>
    <property type="match status" value="1"/>
</dbReference>
<dbReference type="Proteomes" id="UP000572051">
    <property type="component" value="Unassembled WGS sequence"/>
</dbReference>